<evidence type="ECO:0000313" key="5">
    <source>
        <dbReference type="EMBL" id="NYT35363.1"/>
    </source>
</evidence>
<dbReference type="RefSeq" id="WP_129967244.1">
    <property type="nucleotide sequence ID" value="NZ_JACCEW010000001.1"/>
</dbReference>
<proteinExistence type="predicted"/>
<accession>A0A853F5H7</accession>
<evidence type="ECO:0000256" key="1">
    <source>
        <dbReference type="ARBA" id="ARBA00023015"/>
    </source>
</evidence>
<dbReference type="InterPro" id="IPR008920">
    <property type="entry name" value="TF_FadR/GntR_C"/>
</dbReference>
<dbReference type="SUPFAM" id="SSF46785">
    <property type="entry name" value="Winged helix' DNA-binding domain"/>
    <property type="match status" value="1"/>
</dbReference>
<keyword evidence="6" id="KW-1185">Reference proteome</keyword>
<dbReference type="Pfam" id="PF00392">
    <property type="entry name" value="GntR"/>
    <property type="match status" value="1"/>
</dbReference>
<dbReference type="PRINTS" id="PR00035">
    <property type="entry name" value="HTHGNTR"/>
</dbReference>
<dbReference type="EMBL" id="JACCEW010000001">
    <property type="protein sequence ID" value="NYT35363.1"/>
    <property type="molecule type" value="Genomic_DNA"/>
</dbReference>
<keyword evidence="1" id="KW-0805">Transcription regulation</keyword>
<dbReference type="InterPro" id="IPR036390">
    <property type="entry name" value="WH_DNA-bd_sf"/>
</dbReference>
<evidence type="ECO:0000256" key="3">
    <source>
        <dbReference type="ARBA" id="ARBA00023163"/>
    </source>
</evidence>
<keyword evidence="3" id="KW-0804">Transcription</keyword>
<feature type="domain" description="HTH gntR-type" evidence="4">
    <location>
        <begin position="8"/>
        <end position="75"/>
    </location>
</feature>
<dbReference type="PANTHER" id="PTHR43537">
    <property type="entry name" value="TRANSCRIPTIONAL REGULATOR, GNTR FAMILY"/>
    <property type="match status" value="1"/>
</dbReference>
<dbReference type="InterPro" id="IPR000524">
    <property type="entry name" value="Tscrpt_reg_HTH_GntR"/>
</dbReference>
<dbReference type="Gene3D" id="1.20.120.530">
    <property type="entry name" value="GntR ligand-binding domain-like"/>
    <property type="match status" value="1"/>
</dbReference>
<evidence type="ECO:0000313" key="6">
    <source>
        <dbReference type="Proteomes" id="UP000580517"/>
    </source>
</evidence>
<dbReference type="PROSITE" id="PS50949">
    <property type="entry name" value="HTH_GNTR"/>
    <property type="match status" value="1"/>
</dbReference>
<reference evidence="5 6" key="1">
    <citation type="submission" date="2020-07" db="EMBL/GenBank/DDBJ databases">
        <title>Taxonomic revisions and descriptions of new bacterial species based on genomic comparisons in the high-G+C-content subgroup of the family Alcaligenaceae.</title>
        <authorList>
            <person name="Szabo A."/>
            <person name="Felfoldi T."/>
        </authorList>
    </citation>
    <scope>NUCLEOTIDE SEQUENCE [LARGE SCALE GENOMIC DNA]</scope>
    <source>
        <strain evidence="5 6">DSM 25264</strain>
    </source>
</reference>
<evidence type="ECO:0000256" key="2">
    <source>
        <dbReference type="ARBA" id="ARBA00023125"/>
    </source>
</evidence>
<dbReference type="Pfam" id="PF07729">
    <property type="entry name" value="FCD"/>
    <property type="match status" value="1"/>
</dbReference>
<comment type="caution">
    <text evidence="5">The sequence shown here is derived from an EMBL/GenBank/DDBJ whole genome shotgun (WGS) entry which is preliminary data.</text>
</comment>
<dbReference type="SUPFAM" id="SSF48008">
    <property type="entry name" value="GntR ligand-binding domain-like"/>
    <property type="match status" value="1"/>
</dbReference>
<sequence>MSTDTPHGHAAERAYQWIKERILRNHWEAGASLKESPLSREIGVSRTPVREALRRLTLEGLVETIPNQGSRLQKWSDQDLDEIFGLRVLLESHGARLAAQRITDDEQGKLCALCDAMEELLAKSFDDMAARQSLTRLNEQFHALILAAAHSERLKSLTAQVISFPLVYRTFAIYDKAEILRSMAHHRELADAFRARDPVWAESVMRAHLSAGHQATRRMLIRGADE</sequence>
<dbReference type="Proteomes" id="UP000580517">
    <property type="component" value="Unassembled WGS sequence"/>
</dbReference>
<dbReference type="GO" id="GO:0003700">
    <property type="term" value="F:DNA-binding transcription factor activity"/>
    <property type="evidence" value="ECO:0007669"/>
    <property type="project" value="InterPro"/>
</dbReference>
<dbReference type="CDD" id="cd07377">
    <property type="entry name" value="WHTH_GntR"/>
    <property type="match status" value="1"/>
</dbReference>
<name>A0A853F5H7_9BURK</name>
<dbReference type="InterPro" id="IPR011711">
    <property type="entry name" value="GntR_C"/>
</dbReference>
<gene>
    <name evidence="5" type="ORF">H0A68_00625</name>
</gene>
<dbReference type="Gene3D" id="1.10.10.10">
    <property type="entry name" value="Winged helix-like DNA-binding domain superfamily/Winged helix DNA-binding domain"/>
    <property type="match status" value="1"/>
</dbReference>
<dbReference type="PANTHER" id="PTHR43537:SF24">
    <property type="entry name" value="GLUCONATE OPERON TRANSCRIPTIONAL REPRESSOR"/>
    <property type="match status" value="1"/>
</dbReference>
<dbReference type="AlphaFoldDB" id="A0A853F5H7"/>
<keyword evidence="2" id="KW-0238">DNA-binding</keyword>
<dbReference type="GO" id="GO:0003677">
    <property type="term" value="F:DNA binding"/>
    <property type="evidence" value="ECO:0007669"/>
    <property type="project" value="UniProtKB-KW"/>
</dbReference>
<dbReference type="SMART" id="SM00895">
    <property type="entry name" value="FCD"/>
    <property type="match status" value="1"/>
</dbReference>
<organism evidence="5 6">
    <name type="scientific">Allopusillimonas soli</name>
    <dbReference type="NCBI Taxonomy" id="659016"/>
    <lineage>
        <taxon>Bacteria</taxon>
        <taxon>Pseudomonadati</taxon>
        <taxon>Pseudomonadota</taxon>
        <taxon>Betaproteobacteria</taxon>
        <taxon>Burkholderiales</taxon>
        <taxon>Alcaligenaceae</taxon>
        <taxon>Allopusillimonas</taxon>
    </lineage>
</organism>
<protein>
    <submittedName>
        <fullName evidence="5">GntR family transcriptional regulator</fullName>
    </submittedName>
</protein>
<dbReference type="SMART" id="SM00345">
    <property type="entry name" value="HTH_GNTR"/>
    <property type="match status" value="1"/>
</dbReference>
<evidence type="ECO:0000259" key="4">
    <source>
        <dbReference type="PROSITE" id="PS50949"/>
    </source>
</evidence>
<dbReference type="OrthoDB" id="9799812at2"/>
<dbReference type="InterPro" id="IPR036388">
    <property type="entry name" value="WH-like_DNA-bd_sf"/>
</dbReference>